<dbReference type="PANTHER" id="PTHR15077:SF12">
    <property type="entry name" value="DEATH DOMAIN-CONTAINING PROTEIN"/>
    <property type="match status" value="1"/>
</dbReference>
<accession>A0A2B4RLG1</accession>
<dbReference type="CDD" id="cd01670">
    <property type="entry name" value="Death"/>
    <property type="match status" value="1"/>
</dbReference>
<sequence>MASTSGLDETDFAPYKNVIRIARLLTGEGTKLLRESFDLIHPPSILPKILKDPTTVNKLKSAVITRAQWDCLYPSLGVTVVSNDFDFSLLLTLLMTICDYTPPLTGWDTLPVATDQSAAADLARINFYGKSLFRHLADKIEMLDESFLSLWENIKNIFHRIASKIGSTRKGKLEEAIMILSNDLPVVMDARETEELKMWYTTQIEINKAIMEKKASTKEKIETSIGKTQKELVKKGGLMTKGQHIETLFRNIAKDIKDPLRKKLMSLPQLQKRVRFFRREILPRFSTREKEQDEVDLHLHIECVSISGPGLQGGKEKIIFEGDKPMLEKAHQKKEKQRVADESKEKVSESVRFSERTQAKMSTTSKSEIVLRRGRVTEDPMLLSYLLAANYMRTSPPVSKEDRFSKEDHFSKEDLMPMRVVSTRYNEGSLIAIARCRSLESLDALWDGYRIGLLNEMAQKYLVTEEILMEFGLTEMILKIAISEEEYRADRDYFVCGHSECFLPRVVSQGPFGLESESDPMECESQAETDSKLEDLQQQEEMKIGPNALSQNMLQSTSNESESCLVDKSGSLWKLQEIQAAACIAFAPNAVPTAILFKCTLLGSTMELLPLAKNEELVSDVIQLSYSELSGTSFTGEFDETVTVALSHSAAKLEGYEVVISELVDSTKREWKDLETTNVWENSDVEENLLSRLRVPYAEARVTRCSTYAVLYRLKSHTYLIDHSRNQKFTCRIPEYPDVQVTIPAEIVTKGNLQLTLKVQEIPQEWLEESGVLAGPVLHITCSSAIQLLEPAEITLPMSLSANEEQYVDFSTCDIVVSANSDDGTTGWKDITKELPRPAELNDRVVTFQVRHFTRFLVSRKERKRLRRQSRLYHHADSKPRTAGFAACLCRVDEFSRNSQLRFCCYPSHLEKRVRQEWFSTYSVSLYGCGSSNEKLCDDERITARPYRGLKLRKETLADELILRFNRSEKYESEVIVQRNRGDVQVKFFNEDGSKCLRNMTIVTPQKTQVLQDARGTSEAGDSSENMKISSSHGGPTPKRPKKIKDGVKKGCPSLEELLDLSQKLVKWKPLGRYLLDMDESTITQIHKENEELEEKAYQMLRHWKQKKHKKATYHALFSALCRIDRKDLAEEFCRAGTSTF</sequence>
<dbReference type="Gene3D" id="2.60.220.30">
    <property type="match status" value="2"/>
</dbReference>
<name>A0A2B4RLG1_STYPI</name>
<dbReference type="EMBL" id="LSMT01000458">
    <property type="protein sequence ID" value="PFX17649.1"/>
    <property type="molecule type" value="Genomic_DNA"/>
</dbReference>
<dbReference type="PROSITE" id="PS50017">
    <property type="entry name" value="DEATH_DOMAIN"/>
    <property type="match status" value="1"/>
</dbReference>
<gene>
    <name evidence="3" type="primary">Dzip3</name>
    <name evidence="3" type="ORF">AWC38_SpisGene18021</name>
</gene>
<evidence type="ECO:0000313" key="3">
    <source>
        <dbReference type="EMBL" id="PFX17649.1"/>
    </source>
</evidence>
<feature type="domain" description="Death" evidence="2">
    <location>
        <begin position="1076"/>
        <end position="1137"/>
    </location>
</feature>
<evidence type="ECO:0000256" key="1">
    <source>
        <dbReference type="SAM" id="MobiDB-lite"/>
    </source>
</evidence>
<evidence type="ECO:0000259" key="2">
    <source>
        <dbReference type="PROSITE" id="PS50017"/>
    </source>
</evidence>
<dbReference type="InterPro" id="IPR041249">
    <property type="entry name" value="HEPN_DZIP3"/>
</dbReference>
<organism evidence="3 4">
    <name type="scientific">Stylophora pistillata</name>
    <name type="common">Smooth cauliflower coral</name>
    <dbReference type="NCBI Taxonomy" id="50429"/>
    <lineage>
        <taxon>Eukaryota</taxon>
        <taxon>Metazoa</taxon>
        <taxon>Cnidaria</taxon>
        <taxon>Anthozoa</taxon>
        <taxon>Hexacorallia</taxon>
        <taxon>Scleractinia</taxon>
        <taxon>Astrocoeniina</taxon>
        <taxon>Pocilloporidae</taxon>
        <taxon>Stylophora</taxon>
    </lineage>
</organism>
<feature type="compositionally biased region" description="Polar residues" evidence="1">
    <location>
        <begin position="1020"/>
        <end position="1034"/>
    </location>
</feature>
<dbReference type="GO" id="GO:0007165">
    <property type="term" value="P:signal transduction"/>
    <property type="evidence" value="ECO:0007669"/>
    <property type="project" value="InterPro"/>
</dbReference>
<dbReference type="Pfam" id="PF18738">
    <property type="entry name" value="HEPN_DZIP3"/>
    <property type="match status" value="1"/>
</dbReference>
<dbReference type="Gene3D" id="1.10.533.10">
    <property type="entry name" value="Death Domain, Fas"/>
    <property type="match status" value="1"/>
</dbReference>
<comment type="caution">
    <text evidence="3">The sequence shown here is derived from an EMBL/GenBank/DDBJ whole genome shotgun (WGS) entry which is preliminary data.</text>
</comment>
<dbReference type="Pfam" id="PF00531">
    <property type="entry name" value="Death"/>
    <property type="match status" value="1"/>
</dbReference>
<dbReference type="OrthoDB" id="120976at2759"/>
<dbReference type="Proteomes" id="UP000225706">
    <property type="component" value="Unassembled WGS sequence"/>
</dbReference>
<dbReference type="InterPro" id="IPR000488">
    <property type="entry name" value="Death_dom"/>
</dbReference>
<dbReference type="SUPFAM" id="SSF47986">
    <property type="entry name" value="DEATH domain"/>
    <property type="match status" value="1"/>
</dbReference>
<dbReference type="InterPro" id="IPR011029">
    <property type="entry name" value="DEATH-like_dom_sf"/>
</dbReference>
<protein>
    <submittedName>
        <fullName evidence="3">E3 ubiquitin-protein ligase DZIP3</fullName>
    </submittedName>
</protein>
<reference evidence="4" key="1">
    <citation type="journal article" date="2017" name="bioRxiv">
        <title>Comparative analysis of the genomes of Stylophora pistillata and Acropora digitifera provides evidence for extensive differences between species of corals.</title>
        <authorList>
            <person name="Voolstra C.R."/>
            <person name="Li Y."/>
            <person name="Liew Y.J."/>
            <person name="Baumgarten S."/>
            <person name="Zoccola D."/>
            <person name="Flot J.-F."/>
            <person name="Tambutte S."/>
            <person name="Allemand D."/>
            <person name="Aranda M."/>
        </authorList>
    </citation>
    <scope>NUCLEOTIDE SEQUENCE [LARGE SCALE GENOMIC DNA]</scope>
</reference>
<proteinExistence type="predicted"/>
<evidence type="ECO:0000313" key="4">
    <source>
        <dbReference type="Proteomes" id="UP000225706"/>
    </source>
</evidence>
<dbReference type="PANTHER" id="PTHR15077">
    <property type="entry name" value="FAS-ASSOCIATING DEATH DOMAIN-CONTAINING PROTEIN FADD"/>
    <property type="match status" value="1"/>
</dbReference>
<dbReference type="InterPro" id="IPR016729">
    <property type="entry name" value="FADD"/>
</dbReference>
<feature type="region of interest" description="Disordered" evidence="1">
    <location>
        <begin position="1008"/>
        <end position="1047"/>
    </location>
</feature>
<dbReference type="SMART" id="SM00005">
    <property type="entry name" value="DEATH"/>
    <property type="match status" value="1"/>
</dbReference>
<keyword evidence="4" id="KW-1185">Reference proteome</keyword>
<dbReference type="AlphaFoldDB" id="A0A2B4RLG1"/>